<dbReference type="RefSeq" id="WP_074912445.1">
    <property type="nucleotide sequence ID" value="NZ_FOVK01000008.1"/>
</dbReference>
<name>A0A1I5D6L8_9CLOT</name>
<keyword evidence="1" id="KW-1133">Transmembrane helix</keyword>
<organism evidence="2 3">
    <name type="scientific">Proteiniclasticum ruminis</name>
    <dbReference type="NCBI Taxonomy" id="398199"/>
    <lineage>
        <taxon>Bacteria</taxon>
        <taxon>Bacillati</taxon>
        <taxon>Bacillota</taxon>
        <taxon>Clostridia</taxon>
        <taxon>Eubacteriales</taxon>
        <taxon>Clostridiaceae</taxon>
        <taxon>Proteiniclasticum</taxon>
    </lineage>
</organism>
<gene>
    <name evidence="2" type="ORF">SAMN04488695_10873</name>
</gene>
<dbReference type="Proteomes" id="UP000181899">
    <property type="component" value="Unassembled WGS sequence"/>
</dbReference>
<sequence>MDLLKRLWKEEEGQGLVEYGLILLLMVVIAVAVVGIFGDEIQGIYERIRDNIQGAPNLESGA</sequence>
<evidence type="ECO:0000313" key="3">
    <source>
        <dbReference type="Proteomes" id="UP000181899"/>
    </source>
</evidence>
<feature type="transmembrane region" description="Helical" evidence="1">
    <location>
        <begin position="20"/>
        <end position="38"/>
    </location>
</feature>
<keyword evidence="1" id="KW-0812">Transmembrane</keyword>
<dbReference type="EMBL" id="FOVK01000008">
    <property type="protein sequence ID" value="SFN94850.1"/>
    <property type="molecule type" value="Genomic_DNA"/>
</dbReference>
<evidence type="ECO:0000256" key="1">
    <source>
        <dbReference type="SAM" id="Phobius"/>
    </source>
</evidence>
<keyword evidence="3" id="KW-1185">Reference proteome</keyword>
<dbReference type="AlphaFoldDB" id="A0A1I5D6L8"/>
<protein>
    <submittedName>
        <fullName evidence="2">Pilus assembly protein Flp/PilA</fullName>
    </submittedName>
</protein>
<evidence type="ECO:0000313" key="2">
    <source>
        <dbReference type="EMBL" id="SFN94850.1"/>
    </source>
</evidence>
<proteinExistence type="predicted"/>
<reference evidence="2 3" key="1">
    <citation type="submission" date="2016-10" db="EMBL/GenBank/DDBJ databases">
        <authorList>
            <person name="de Groot N.N."/>
        </authorList>
    </citation>
    <scope>NUCLEOTIDE SEQUENCE [LARGE SCALE GENOMIC DNA]</scope>
    <source>
        <strain evidence="2 3">ML2</strain>
    </source>
</reference>
<accession>A0A1I5D6L8</accession>
<keyword evidence="1" id="KW-0472">Membrane</keyword>